<gene>
    <name evidence="2" type="ORF">K2173_028430</name>
</gene>
<dbReference type="InterPro" id="IPR025558">
    <property type="entry name" value="DUF4283"/>
</dbReference>
<keyword evidence="3" id="KW-1185">Reference proteome</keyword>
<evidence type="ECO:0000313" key="2">
    <source>
        <dbReference type="EMBL" id="KAJ8773253.1"/>
    </source>
</evidence>
<comment type="caution">
    <text evidence="2">The sequence shown here is derived from an EMBL/GenBank/DDBJ whole genome shotgun (WGS) entry which is preliminary data.</text>
</comment>
<organism evidence="2 3">
    <name type="scientific">Erythroxylum novogranatense</name>
    <dbReference type="NCBI Taxonomy" id="1862640"/>
    <lineage>
        <taxon>Eukaryota</taxon>
        <taxon>Viridiplantae</taxon>
        <taxon>Streptophyta</taxon>
        <taxon>Embryophyta</taxon>
        <taxon>Tracheophyta</taxon>
        <taxon>Spermatophyta</taxon>
        <taxon>Magnoliopsida</taxon>
        <taxon>eudicotyledons</taxon>
        <taxon>Gunneridae</taxon>
        <taxon>Pentapetalae</taxon>
        <taxon>rosids</taxon>
        <taxon>fabids</taxon>
        <taxon>Malpighiales</taxon>
        <taxon>Erythroxylaceae</taxon>
        <taxon>Erythroxylum</taxon>
    </lineage>
</organism>
<evidence type="ECO:0000259" key="1">
    <source>
        <dbReference type="Pfam" id="PF14111"/>
    </source>
</evidence>
<dbReference type="EMBL" id="JAIWQS010000002">
    <property type="protein sequence ID" value="KAJ8773253.1"/>
    <property type="molecule type" value="Genomic_DNA"/>
</dbReference>
<dbReference type="Proteomes" id="UP001159364">
    <property type="component" value="Linkage Group LG02"/>
</dbReference>
<reference evidence="2 3" key="1">
    <citation type="submission" date="2021-09" db="EMBL/GenBank/DDBJ databases">
        <title>Genomic insights and catalytic innovation underlie evolution of tropane alkaloids biosynthesis.</title>
        <authorList>
            <person name="Wang Y.-J."/>
            <person name="Tian T."/>
            <person name="Huang J.-P."/>
            <person name="Huang S.-X."/>
        </authorList>
    </citation>
    <scope>NUCLEOTIDE SEQUENCE [LARGE SCALE GENOMIC DNA]</scope>
    <source>
        <strain evidence="2">KIB-2018</strain>
        <tissue evidence="2">Leaf</tissue>
    </source>
</reference>
<dbReference type="PANTHER" id="PTHR31286">
    <property type="entry name" value="GLYCINE-RICH CELL WALL STRUCTURAL PROTEIN 1.8-LIKE"/>
    <property type="match status" value="1"/>
</dbReference>
<accession>A0AAV8U5W5</accession>
<sequence>MGPSFQRFGNSSTNMMFWLDKVLNHEQTRERDYNAQNWIPVDLIAASIVKKNFKNGNKLLPIFNVDLEYIANLEILWRLSVVVKLLSRSISFKILYTKIEHICSLVGGFDALDLGHDYFLVKFDICDDFDKVMGGGSWACFPYVSVQYYDEDLLMALATGIGRPIKVDRNTNLANRGRFAKDNWRLMADHITLNMEGSIQFALDVDGMGTRITYVLLRWMLIKIVDSFSETNGEARNIVDKILLELHSSLVGGHTRMLRTCASGKWLNMCGRTMETGTP</sequence>
<proteinExistence type="predicted"/>
<name>A0AAV8U5W5_9ROSI</name>
<protein>
    <recommendedName>
        <fullName evidence="1">DUF4283 domain-containing protein</fullName>
    </recommendedName>
</protein>
<dbReference type="Pfam" id="PF14111">
    <property type="entry name" value="DUF4283"/>
    <property type="match status" value="1"/>
</dbReference>
<feature type="domain" description="DUF4283" evidence="1">
    <location>
        <begin position="76"/>
        <end position="139"/>
    </location>
</feature>
<dbReference type="InterPro" id="IPR040256">
    <property type="entry name" value="At4g02000-like"/>
</dbReference>
<dbReference type="PANTHER" id="PTHR31286:SF171">
    <property type="entry name" value="CCHC-TYPE DOMAIN-CONTAINING PROTEIN"/>
    <property type="match status" value="1"/>
</dbReference>
<dbReference type="AlphaFoldDB" id="A0AAV8U5W5"/>
<evidence type="ECO:0000313" key="3">
    <source>
        <dbReference type="Proteomes" id="UP001159364"/>
    </source>
</evidence>